<dbReference type="AlphaFoldDB" id="A0A5E4R0C6"/>
<reference evidence="1 2" key="1">
    <citation type="submission" date="2017-07" db="EMBL/GenBank/DDBJ databases">
        <authorList>
            <person name="Talla V."/>
            <person name="Backstrom N."/>
        </authorList>
    </citation>
    <scope>NUCLEOTIDE SEQUENCE [LARGE SCALE GENOMIC DNA]</scope>
</reference>
<evidence type="ECO:0000313" key="1">
    <source>
        <dbReference type="EMBL" id="VVD04136.1"/>
    </source>
</evidence>
<evidence type="ECO:0000313" key="2">
    <source>
        <dbReference type="Proteomes" id="UP000324832"/>
    </source>
</evidence>
<dbReference type="Proteomes" id="UP000324832">
    <property type="component" value="Unassembled WGS sequence"/>
</dbReference>
<sequence length="61" mass="6974">MFTKARTDGFDSIWRKKTTSLIIVQSSRNSNNILRIIAGEMDGPLMGKLMQRTKSLLVIKY</sequence>
<keyword evidence="2" id="KW-1185">Reference proteome</keyword>
<organism evidence="1 2">
    <name type="scientific">Leptidea sinapis</name>
    <dbReference type="NCBI Taxonomy" id="189913"/>
    <lineage>
        <taxon>Eukaryota</taxon>
        <taxon>Metazoa</taxon>
        <taxon>Ecdysozoa</taxon>
        <taxon>Arthropoda</taxon>
        <taxon>Hexapoda</taxon>
        <taxon>Insecta</taxon>
        <taxon>Pterygota</taxon>
        <taxon>Neoptera</taxon>
        <taxon>Endopterygota</taxon>
        <taxon>Lepidoptera</taxon>
        <taxon>Glossata</taxon>
        <taxon>Ditrysia</taxon>
        <taxon>Papilionoidea</taxon>
        <taxon>Pieridae</taxon>
        <taxon>Dismorphiinae</taxon>
        <taxon>Leptidea</taxon>
    </lineage>
</organism>
<accession>A0A5E4R0C6</accession>
<protein>
    <submittedName>
        <fullName evidence="1">Uncharacterized protein</fullName>
    </submittedName>
</protein>
<dbReference type="EMBL" id="FZQP02006832">
    <property type="protein sequence ID" value="VVD04136.1"/>
    <property type="molecule type" value="Genomic_DNA"/>
</dbReference>
<proteinExistence type="predicted"/>
<gene>
    <name evidence="1" type="ORF">LSINAPIS_LOCUS13958</name>
</gene>
<name>A0A5E4R0C6_9NEOP</name>